<keyword evidence="1" id="KW-1133">Transmembrane helix</keyword>
<sequence>MIFSIHRYRVAGGTWFLNGDYFLLVVISGALSVIGGVIMLIAIFKGMKWLHVLGLILSWFLPVFIGFFIYPLVVHIIFTICVARYYKEMSNQRFPY</sequence>
<dbReference type="Proteomes" id="UP000295192">
    <property type="component" value="Unassembled WGS sequence"/>
</dbReference>
<evidence type="ECO:0000256" key="1">
    <source>
        <dbReference type="SAM" id="Phobius"/>
    </source>
</evidence>
<comment type="caution">
    <text evidence="2">The sequence shown here is derived from an EMBL/GenBank/DDBJ whole genome shotgun (WGS) entry which is preliminary data.</text>
</comment>
<keyword evidence="1" id="KW-0812">Transmembrane</keyword>
<proteinExistence type="predicted"/>
<organism evidence="2 3">
    <name type="scientific">Drosophila navojoa</name>
    <name type="common">Fruit fly</name>
    <dbReference type="NCBI Taxonomy" id="7232"/>
    <lineage>
        <taxon>Eukaryota</taxon>
        <taxon>Metazoa</taxon>
        <taxon>Ecdysozoa</taxon>
        <taxon>Arthropoda</taxon>
        <taxon>Hexapoda</taxon>
        <taxon>Insecta</taxon>
        <taxon>Pterygota</taxon>
        <taxon>Neoptera</taxon>
        <taxon>Endopterygota</taxon>
        <taxon>Diptera</taxon>
        <taxon>Brachycera</taxon>
        <taxon>Muscomorpha</taxon>
        <taxon>Ephydroidea</taxon>
        <taxon>Drosophilidae</taxon>
        <taxon>Drosophila</taxon>
    </lineage>
</organism>
<name>A0A484BAI3_DRONA</name>
<evidence type="ECO:0000313" key="3">
    <source>
        <dbReference type="Proteomes" id="UP000295192"/>
    </source>
</evidence>
<reference evidence="2 3" key="1">
    <citation type="journal article" date="2019" name="J. Hered.">
        <title>An Improved Genome Assembly for Drosophila navojoa, the Basal Species in the mojavensis Cluster.</title>
        <authorList>
            <person name="Vanderlinde T."/>
            <person name="Dupim E.G."/>
            <person name="Nazario-Yepiz N.O."/>
            <person name="Carvalho A.B."/>
        </authorList>
    </citation>
    <scope>NUCLEOTIDE SEQUENCE [LARGE SCALE GENOMIC DNA]</scope>
    <source>
        <strain evidence="2">Navoj_Jal97</strain>
        <tissue evidence="2">Whole organism</tissue>
    </source>
</reference>
<keyword evidence="1" id="KW-0472">Membrane</keyword>
<feature type="transmembrane region" description="Helical" evidence="1">
    <location>
        <begin position="56"/>
        <end position="86"/>
    </location>
</feature>
<keyword evidence="3" id="KW-1185">Reference proteome</keyword>
<accession>A0A484BAI3</accession>
<dbReference type="AlphaFoldDB" id="A0A484BAI3"/>
<protein>
    <submittedName>
        <fullName evidence="2">Uncharacterized protein</fullName>
    </submittedName>
</protein>
<feature type="transmembrane region" description="Helical" evidence="1">
    <location>
        <begin position="21"/>
        <end position="44"/>
    </location>
</feature>
<dbReference type="OMA" id="HIVFTIC"/>
<dbReference type="EMBL" id="LSRL02000088">
    <property type="protein sequence ID" value="TDG45020.1"/>
    <property type="molecule type" value="Genomic_DNA"/>
</dbReference>
<evidence type="ECO:0000313" key="2">
    <source>
        <dbReference type="EMBL" id="TDG45020.1"/>
    </source>
</evidence>
<gene>
    <name evidence="2" type="ORF">AWZ03_008581</name>
</gene>